<proteinExistence type="predicted"/>
<keyword evidence="1" id="KW-0614">Plasmid</keyword>
<organism evidence="1 2">
    <name type="scientific">Pseudolysobacter antarcticus</name>
    <dbReference type="NCBI Taxonomy" id="2511995"/>
    <lineage>
        <taxon>Bacteria</taxon>
        <taxon>Pseudomonadati</taxon>
        <taxon>Pseudomonadota</taxon>
        <taxon>Gammaproteobacteria</taxon>
        <taxon>Lysobacterales</taxon>
        <taxon>Rhodanobacteraceae</taxon>
        <taxon>Pseudolysobacter</taxon>
    </lineage>
</organism>
<dbReference type="EMBL" id="CP035703">
    <property type="protein sequence ID" value="QBB68888.1"/>
    <property type="molecule type" value="Genomic_DNA"/>
</dbReference>
<geneLocation type="plasmid" evidence="1">
    <name>unnamed1</name>
</geneLocation>
<reference evidence="1 2" key="1">
    <citation type="submission" date="2019-01" db="EMBL/GenBank/DDBJ databases">
        <title>Pseudolysobacter antarctica gen. nov., sp. nov., isolated from Fildes Peninsula, Antarctica.</title>
        <authorList>
            <person name="Wei Z."/>
            <person name="Peng F."/>
        </authorList>
    </citation>
    <scope>NUCLEOTIDE SEQUENCE [LARGE SCALE GENOMIC DNA]</scope>
    <source>
        <strain evidence="1 2">AQ6-296</strain>
        <plasmid evidence="1 2">unnamed1</plasmid>
    </source>
</reference>
<dbReference type="Proteomes" id="UP000291562">
    <property type="component" value="Plasmid unnamed1"/>
</dbReference>
<gene>
    <name evidence="1" type="ORF">ELE36_00025</name>
</gene>
<dbReference type="AlphaFoldDB" id="A0A411HEH0"/>
<name>A0A411HEH0_9GAMM</name>
<dbReference type="KEGG" id="xbc:ELE36_00025"/>
<evidence type="ECO:0000313" key="1">
    <source>
        <dbReference type="EMBL" id="QBB68888.1"/>
    </source>
</evidence>
<dbReference type="RefSeq" id="WP_129831139.1">
    <property type="nucleotide sequence ID" value="NZ_CP035703.1"/>
</dbReference>
<protein>
    <submittedName>
        <fullName evidence="1">Uncharacterized protein</fullName>
    </submittedName>
</protein>
<keyword evidence="2" id="KW-1185">Reference proteome</keyword>
<evidence type="ECO:0000313" key="2">
    <source>
        <dbReference type="Proteomes" id="UP000291562"/>
    </source>
</evidence>
<accession>A0A411HEH0</accession>
<sequence>MDDGFVGTLTLVYAFPVRAYDAETHGLIMYRAYQASELSQSGTGSVVARLGLDRLDIPTPFNIYWQASGGTPSQAAYYDNTTSFDTTAAHTRQPNEYERCQMQHLASTLIAAPNTNWLSGDPMLIQMVSQSPFSLLRTG</sequence>